<dbReference type="InterPro" id="IPR008971">
    <property type="entry name" value="HSP40/DnaJ_pept-bd"/>
</dbReference>
<dbReference type="PRINTS" id="PR00625">
    <property type="entry name" value="JDOMAIN"/>
</dbReference>
<dbReference type="SUPFAM" id="SSF46565">
    <property type="entry name" value="Chaperone J-domain"/>
    <property type="match status" value="1"/>
</dbReference>
<keyword evidence="2 5" id="KW-0238">DNA-binding</keyword>
<dbReference type="PROSITE" id="PS50076">
    <property type="entry name" value="DNAJ_2"/>
    <property type="match status" value="1"/>
</dbReference>
<keyword evidence="1" id="KW-0963">Cytoplasm</keyword>
<dbReference type="PANTHER" id="PTHR43096">
    <property type="entry name" value="DNAJ HOMOLOG 1, MITOCHONDRIAL-RELATED"/>
    <property type="match status" value="1"/>
</dbReference>
<dbReference type="GO" id="GO:0005737">
    <property type="term" value="C:cytoplasm"/>
    <property type="evidence" value="ECO:0007669"/>
    <property type="project" value="TreeGrafter"/>
</dbReference>
<dbReference type="GO" id="GO:0051082">
    <property type="term" value="F:unfolded protein binding"/>
    <property type="evidence" value="ECO:0007669"/>
    <property type="project" value="InterPro"/>
</dbReference>
<accession>A0A0W0VR27</accession>
<dbReference type="GO" id="GO:0003677">
    <property type="term" value="F:DNA binding"/>
    <property type="evidence" value="ECO:0007669"/>
    <property type="project" value="UniProtKB-KW"/>
</dbReference>
<dbReference type="Pfam" id="PF00226">
    <property type="entry name" value="DnaJ"/>
    <property type="match status" value="1"/>
</dbReference>
<dbReference type="FunFam" id="2.60.260.20:FF:000013">
    <property type="entry name" value="DnaJ subfamily B member 11"/>
    <property type="match status" value="1"/>
</dbReference>
<dbReference type="RefSeq" id="WP_058528440.1">
    <property type="nucleotide sequence ID" value="NZ_CAAAHZ010000001.1"/>
</dbReference>
<comment type="caution">
    <text evidence="5">The sequence shown here is derived from an EMBL/GenBank/DDBJ whole genome shotgun (WGS) entry which is preliminary data.</text>
</comment>
<dbReference type="PROSITE" id="PS00636">
    <property type="entry name" value="DNAJ_1"/>
    <property type="match status" value="1"/>
</dbReference>
<dbReference type="CDD" id="cd10747">
    <property type="entry name" value="DnaJ_C"/>
    <property type="match status" value="1"/>
</dbReference>
<keyword evidence="3" id="KW-0143">Chaperone</keyword>
<evidence type="ECO:0000313" key="5">
    <source>
        <dbReference type="EMBL" id="KTD22547.1"/>
    </source>
</evidence>
<gene>
    <name evidence="5" type="primary">cbpA</name>
    <name evidence="5" type="ORF">Llon_0421</name>
</gene>
<dbReference type="GO" id="GO:0042026">
    <property type="term" value="P:protein refolding"/>
    <property type="evidence" value="ECO:0007669"/>
    <property type="project" value="TreeGrafter"/>
</dbReference>
<dbReference type="InterPro" id="IPR018253">
    <property type="entry name" value="DnaJ_domain_CS"/>
</dbReference>
<keyword evidence="6" id="KW-1185">Reference proteome</keyword>
<dbReference type="SMART" id="SM00271">
    <property type="entry name" value="DnaJ"/>
    <property type="match status" value="1"/>
</dbReference>
<evidence type="ECO:0000259" key="4">
    <source>
        <dbReference type="PROSITE" id="PS50076"/>
    </source>
</evidence>
<sequence>MNTKDYYKIMGISRDATDTEIKTAYRKLARKYHPDISQEPNAEEKFKELGEAYEVLKDPKKRKAYDQYIRDWDFSRKANYSSERADWGAAEEAFHFGPDFFESIFGAGFREAPTAGADYHSSILISLEDAYQGTVKQLTLPTAEGGTQTLRVKIPKGVKPGQKIRLPGQGAPGKRGGKKGDLYLTVHIEKHPLFDLKENDVYLTLPITPWEAALGATVSVPTLGGRVDLKIPKGSQGGQKLRLKKRGLPGTTPGDQYIILKIVIPQPTTDTARDLYRKMADEMPFNPREKIGI</sequence>
<dbReference type="CDD" id="cd06257">
    <property type="entry name" value="DnaJ"/>
    <property type="match status" value="1"/>
</dbReference>
<dbReference type="Proteomes" id="UP000054997">
    <property type="component" value="Unassembled WGS sequence"/>
</dbReference>
<evidence type="ECO:0000313" key="6">
    <source>
        <dbReference type="Proteomes" id="UP000054997"/>
    </source>
</evidence>
<reference evidence="5 6" key="1">
    <citation type="submission" date="2015-11" db="EMBL/GenBank/DDBJ databases">
        <title>Genomic analysis of 38 Legionella species identifies large and diverse effector repertoires.</title>
        <authorList>
            <person name="Burstein D."/>
            <person name="Amaro F."/>
            <person name="Zusman T."/>
            <person name="Lifshitz Z."/>
            <person name="Cohen O."/>
            <person name="Gilbert J.A."/>
            <person name="Pupko T."/>
            <person name="Shuman H.A."/>
            <person name="Segal G."/>
        </authorList>
    </citation>
    <scope>NUCLEOTIDE SEQUENCE [LARGE SCALE GENOMIC DNA]</scope>
    <source>
        <strain evidence="5 6">ATCC 49505</strain>
    </source>
</reference>
<dbReference type="PANTHER" id="PTHR43096:SF52">
    <property type="entry name" value="DNAJ HOMOLOG 1, MITOCHONDRIAL-RELATED"/>
    <property type="match status" value="1"/>
</dbReference>
<dbReference type="AlphaFoldDB" id="A0A0W0VR27"/>
<evidence type="ECO:0000256" key="2">
    <source>
        <dbReference type="ARBA" id="ARBA00023125"/>
    </source>
</evidence>
<dbReference type="InterPro" id="IPR036869">
    <property type="entry name" value="J_dom_sf"/>
</dbReference>
<dbReference type="EMBL" id="LNYK01000007">
    <property type="protein sequence ID" value="KTD22547.1"/>
    <property type="molecule type" value="Genomic_DNA"/>
</dbReference>
<name>A0A0W0VR27_9GAMM</name>
<dbReference type="PATRIC" id="fig|45068.5.peg.452"/>
<dbReference type="OrthoDB" id="9779889at2"/>
<dbReference type="Gene3D" id="1.10.287.110">
    <property type="entry name" value="DnaJ domain"/>
    <property type="match status" value="1"/>
</dbReference>
<dbReference type="SUPFAM" id="SSF49493">
    <property type="entry name" value="HSP40/DnaJ peptide-binding domain"/>
    <property type="match status" value="2"/>
</dbReference>
<dbReference type="FunFam" id="2.60.260.20:FF:000008">
    <property type="entry name" value="Curved DNA-binding protein"/>
    <property type="match status" value="1"/>
</dbReference>
<dbReference type="Pfam" id="PF01556">
    <property type="entry name" value="DnaJ_C"/>
    <property type="match status" value="1"/>
</dbReference>
<evidence type="ECO:0000256" key="1">
    <source>
        <dbReference type="ARBA" id="ARBA00022490"/>
    </source>
</evidence>
<protein>
    <submittedName>
        <fullName evidence="5">DNA-binding protein DnaJ</fullName>
    </submittedName>
</protein>
<dbReference type="Gene3D" id="2.60.260.20">
    <property type="entry name" value="Urease metallochaperone UreE, N-terminal domain"/>
    <property type="match status" value="2"/>
</dbReference>
<dbReference type="STRING" id="45068.Llon_0421"/>
<dbReference type="InterPro" id="IPR001623">
    <property type="entry name" value="DnaJ_domain"/>
</dbReference>
<proteinExistence type="predicted"/>
<dbReference type="InterPro" id="IPR002939">
    <property type="entry name" value="DnaJ_C"/>
</dbReference>
<feature type="domain" description="J" evidence="4">
    <location>
        <begin position="5"/>
        <end position="69"/>
    </location>
</feature>
<organism evidence="5 6">
    <name type="scientific">Legionella londiniensis</name>
    <dbReference type="NCBI Taxonomy" id="45068"/>
    <lineage>
        <taxon>Bacteria</taxon>
        <taxon>Pseudomonadati</taxon>
        <taxon>Pseudomonadota</taxon>
        <taxon>Gammaproteobacteria</taxon>
        <taxon>Legionellales</taxon>
        <taxon>Legionellaceae</taxon>
        <taxon>Legionella</taxon>
    </lineage>
</organism>
<evidence type="ECO:0000256" key="3">
    <source>
        <dbReference type="ARBA" id="ARBA00023186"/>
    </source>
</evidence>